<dbReference type="Proteomes" id="UP000319852">
    <property type="component" value="Chromosome"/>
</dbReference>
<protein>
    <submittedName>
        <fullName evidence="1">Polyketide cyclase / dehydrase and lipid transport</fullName>
    </submittedName>
</protein>
<dbReference type="SUPFAM" id="SSF55961">
    <property type="entry name" value="Bet v1-like"/>
    <property type="match status" value="1"/>
</dbReference>
<accession>A0A517MWY5</accession>
<proteinExistence type="predicted"/>
<dbReference type="Pfam" id="PF10604">
    <property type="entry name" value="Polyketide_cyc2"/>
    <property type="match status" value="1"/>
</dbReference>
<dbReference type="KEGG" id="amob:HG15A2_27170"/>
<dbReference type="InterPro" id="IPR019587">
    <property type="entry name" value="Polyketide_cyclase/dehydratase"/>
</dbReference>
<dbReference type="Gene3D" id="3.30.530.20">
    <property type="match status" value="1"/>
</dbReference>
<keyword evidence="2" id="KW-1185">Reference proteome</keyword>
<evidence type="ECO:0000313" key="1">
    <source>
        <dbReference type="EMBL" id="QDS99394.1"/>
    </source>
</evidence>
<dbReference type="RefSeq" id="WP_145060620.1">
    <property type="nucleotide sequence ID" value="NZ_CP036263.1"/>
</dbReference>
<gene>
    <name evidence="1" type="ORF">HG15A2_27170</name>
</gene>
<dbReference type="OrthoDB" id="4773254at2"/>
<evidence type="ECO:0000313" key="2">
    <source>
        <dbReference type="Proteomes" id="UP000319852"/>
    </source>
</evidence>
<reference evidence="1 2" key="1">
    <citation type="submission" date="2019-02" db="EMBL/GenBank/DDBJ databases">
        <title>Deep-cultivation of Planctomycetes and their phenomic and genomic characterization uncovers novel biology.</title>
        <authorList>
            <person name="Wiegand S."/>
            <person name="Jogler M."/>
            <person name="Boedeker C."/>
            <person name="Pinto D."/>
            <person name="Vollmers J."/>
            <person name="Rivas-Marin E."/>
            <person name="Kohn T."/>
            <person name="Peeters S.H."/>
            <person name="Heuer A."/>
            <person name="Rast P."/>
            <person name="Oberbeckmann S."/>
            <person name="Bunk B."/>
            <person name="Jeske O."/>
            <person name="Meyerdierks A."/>
            <person name="Storesund J.E."/>
            <person name="Kallscheuer N."/>
            <person name="Luecker S."/>
            <person name="Lage O.M."/>
            <person name="Pohl T."/>
            <person name="Merkel B.J."/>
            <person name="Hornburger P."/>
            <person name="Mueller R.-W."/>
            <person name="Bruemmer F."/>
            <person name="Labrenz M."/>
            <person name="Spormann A.M."/>
            <person name="Op den Camp H."/>
            <person name="Overmann J."/>
            <person name="Amann R."/>
            <person name="Jetten M.S.M."/>
            <person name="Mascher T."/>
            <person name="Medema M.H."/>
            <person name="Devos D.P."/>
            <person name="Kaster A.-K."/>
            <person name="Ovreas L."/>
            <person name="Rohde M."/>
            <person name="Galperin M.Y."/>
            <person name="Jogler C."/>
        </authorList>
    </citation>
    <scope>NUCLEOTIDE SEQUENCE [LARGE SCALE GENOMIC DNA]</scope>
    <source>
        <strain evidence="1 2">HG15A2</strain>
    </source>
</reference>
<organism evidence="1 2">
    <name type="scientific">Adhaeretor mobilis</name>
    <dbReference type="NCBI Taxonomy" id="1930276"/>
    <lineage>
        <taxon>Bacteria</taxon>
        <taxon>Pseudomonadati</taxon>
        <taxon>Planctomycetota</taxon>
        <taxon>Planctomycetia</taxon>
        <taxon>Pirellulales</taxon>
        <taxon>Lacipirellulaceae</taxon>
        <taxon>Adhaeretor</taxon>
    </lineage>
</organism>
<dbReference type="EMBL" id="CP036263">
    <property type="protein sequence ID" value="QDS99394.1"/>
    <property type="molecule type" value="Genomic_DNA"/>
</dbReference>
<name>A0A517MWY5_9BACT</name>
<dbReference type="InterPro" id="IPR023393">
    <property type="entry name" value="START-like_dom_sf"/>
</dbReference>
<sequence length="149" mass="16801">MSTLTVTKHINAPPEVVFDLMTDIPHHAENISAIERIEMLTDGPVGVGTRFRETRIMFGKETTEEMEVTGFQTPKRFTLESDSCGCHYTVLHELTPEKAGTLVKMEFHMQPKTFFAKLFSPLGKLMEGKIRSLLDTDLEELKERAEGAS</sequence>
<dbReference type="AlphaFoldDB" id="A0A517MWY5"/>